<gene>
    <name evidence="1" type="ORF">BDV27DRAFT_166583</name>
</gene>
<dbReference type="Proteomes" id="UP000326268">
    <property type="component" value="Unassembled WGS sequence"/>
</dbReference>
<dbReference type="GeneID" id="43658675"/>
<evidence type="ECO:0000313" key="1">
    <source>
        <dbReference type="EMBL" id="KAE8368991.1"/>
    </source>
</evidence>
<dbReference type="EMBL" id="ML737578">
    <property type="protein sequence ID" value="KAE8368991.1"/>
    <property type="molecule type" value="Genomic_DNA"/>
</dbReference>
<sequence>MATSIRLSPQVQQIQRSSPYTDIFTNAPVASFCSQENIQYRDLTLSHAHPDVNRWQNPGSWGARHSNDTAPFTLWDAGNRKFRTPNRKELQWIYKKFGDGNFGQSGWFMWIETSSPPRPIPLTLACMPVIFVGTGTCPTEAIPETRYPNPRIEDPCPTLAWPKMAFPTKEQNITLLTALEPFANIRAILYLPNWTIVELRYGDGRIYEPQSLPGIVAGRTTLYHHAEGPFYHKMRSQTRARFIDPAQYMNSLDSLPQDDSNYLRRVCLTPGCRVESGLSSPGSRYGSVDSATTLGVKLRNVRGEEVVTVAHHGFLLSNEVHHPRIGEDMIGTVSDTRPELDIAFVKLTPAASASFTNECNFQAEPPRSLMPGDMIEAGSWSEVDGMSSGLVSLMVYGKYFTAPVRPDGYPAIPFERWKALSVNAVFGAINSTISDGICGAPIVECESGGVTGFFHLSDGTNCLSVHLDDLIAEGWQVA</sequence>
<protein>
    <submittedName>
        <fullName evidence="1">Uncharacterized protein</fullName>
    </submittedName>
</protein>
<proteinExistence type="predicted"/>
<keyword evidence="2" id="KW-1185">Reference proteome</keyword>
<evidence type="ECO:0000313" key="2">
    <source>
        <dbReference type="Proteomes" id="UP000326268"/>
    </source>
</evidence>
<name>A0A5N7AGI3_9EURO</name>
<dbReference type="AlphaFoldDB" id="A0A5N7AGI3"/>
<dbReference type="RefSeq" id="XP_031932072.1">
    <property type="nucleotide sequence ID" value="XM_032074229.1"/>
</dbReference>
<dbReference type="OrthoDB" id="5361958at2759"/>
<reference evidence="1 2" key="1">
    <citation type="submission" date="2019-04" db="EMBL/GenBank/DDBJ databases">
        <title>Friends and foes A comparative genomics studyof 23 Aspergillus species from section Flavi.</title>
        <authorList>
            <consortium name="DOE Joint Genome Institute"/>
            <person name="Kjaerbolling I."/>
            <person name="Vesth T."/>
            <person name="Frisvad J.C."/>
            <person name="Nybo J.L."/>
            <person name="Theobald S."/>
            <person name="Kildgaard S."/>
            <person name="Isbrandt T."/>
            <person name="Kuo A."/>
            <person name="Sato A."/>
            <person name="Lyhne E.K."/>
            <person name="Kogle M.E."/>
            <person name="Wiebenga A."/>
            <person name="Kun R.S."/>
            <person name="Lubbers R.J."/>
            <person name="Makela M.R."/>
            <person name="Barry K."/>
            <person name="Chovatia M."/>
            <person name="Clum A."/>
            <person name="Daum C."/>
            <person name="Haridas S."/>
            <person name="He G."/>
            <person name="LaButti K."/>
            <person name="Lipzen A."/>
            <person name="Mondo S."/>
            <person name="Riley R."/>
            <person name="Salamov A."/>
            <person name="Simmons B.A."/>
            <person name="Magnuson J.K."/>
            <person name="Henrissat B."/>
            <person name="Mortensen U.H."/>
            <person name="Larsen T.O."/>
            <person name="Devries R.P."/>
            <person name="Grigoriev I.V."/>
            <person name="Machida M."/>
            <person name="Baker S.E."/>
            <person name="Andersen M.R."/>
        </authorList>
    </citation>
    <scope>NUCLEOTIDE SEQUENCE [LARGE SCALE GENOMIC DNA]</scope>
    <source>
        <strain evidence="1 2">CBS 763.97</strain>
    </source>
</reference>
<accession>A0A5N7AGI3</accession>
<organism evidence="1 2">
    <name type="scientific">Aspergillus caelatus</name>
    <dbReference type="NCBI Taxonomy" id="61420"/>
    <lineage>
        <taxon>Eukaryota</taxon>
        <taxon>Fungi</taxon>
        <taxon>Dikarya</taxon>
        <taxon>Ascomycota</taxon>
        <taxon>Pezizomycotina</taxon>
        <taxon>Eurotiomycetes</taxon>
        <taxon>Eurotiomycetidae</taxon>
        <taxon>Eurotiales</taxon>
        <taxon>Aspergillaceae</taxon>
        <taxon>Aspergillus</taxon>
        <taxon>Aspergillus subgen. Circumdati</taxon>
    </lineage>
</organism>